<dbReference type="PROSITE" id="PS51677">
    <property type="entry name" value="NODB"/>
    <property type="match status" value="1"/>
</dbReference>
<keyword evidence="2" id="KW-0732">Signal</keyword>
<comment type="caution">
    <text evidence="4">The sequence shown here is derived from an EMBL/GenBank/DDBJ whole genome shotgun (WGS) entry which is preliminary data.</text>
</comment>
<feature type="domain" description="NodB homology" evidence="3">
    <location>
        <begin position="70"/>
        <end position="314"/>
    </location>
</feature>
<dbReference type="InterPro" id="IPR002509">
    <property type="entry name" value="NODB_dom"/>
</dbReference>
<keyword evidence="5" id="KW-1185">Reference proteome</keyword>
<reference evidence="4 5" key="1">
    <citation type="submission" date="2017-02" db="EMBL/GenBank/DDBJ databases">
        <title>Genomic diversity within the haloalkaliphilic genus Thioalkalivibrio.</title>
        <authorList>
            <person name="Ahn A.-C."/>
            <person name="Meier-Kolthoff J."/>
            <person name="Overmars L."/>
            <person name="Richter M."/>
            <person name="Woyke T."/>
            <person name="Sorokin D.Y."/>
            <person name="Muyzer G."/>
        </authorList>
    </citation>
    <scope>NUCLEOTIDE SEQUENCE [LARGE SCALE GENOMIC DNA]</scope>
    <source>
        <strain evidence="4 5">HL17</strain>
    </source>
</reference>
<evidence type="ECO:0000313" key="5">
    <source>
        <dbReference type="Proteomes" id="UP000189177"/>
    </source>
</evidence>
<dbReference type="Proteomes" id="UP000189177">
    <property type="component" value="Unassembled WGS sequence"/>
</dbReference>
<name>A0A1V3A2G3_9GAMM</name>
<dbReference type="GO" id="GO:0016810">
    <property type="term" value="F:hydrolase activity, acting on carbon-nitrogen (but not peptide) bonds"/>
    <property type="evidence" value="ECO:0007669"/>
    <property type="project" value="InterPro"/>
</dbReference>
<organism evidence="4 5">
    <name type="scientific">Thioalkalivibrio halophilus</name>
    <dbReference type="NCBI Taxonomy" id="252474"/>
    <lineage>
        <taxon>Bacteria</taxon>
        <taxon>Pseudomonadati</taxon>
        <taxon>Pseudomonadota</taxon>
        <taxon>Gammaproteobacteria</taxon>
        <taxon>Chromatiales</taxon>
        <taxon>Ectothiorhodospiraceae</taxon>
        <taxon>Thioalkalivibrio</taxon>
    </lineage>
</organism>
<evidence type="ECO:0000256" key="2">
    <source>
        <dbReference type="ARBA" id="ARBA00022729"/>
    </source>
</evidence>
<dbReference type="PANTHER" id="PTHR34216">
    <property type="match status" value="1"/>
</dbReference>
<dbReference type="EMBL" id="MUZR01000002">
    <property type="protein sequence ID" value="OOC11525.1"/>
    <property type="molecule type" value="Genomic_DNA"/>
</dbReference>
<sequence length="314" mass="34925">MRLVWAGVQPGQRLSILLYHQVLDTPDALKPDNPDCVEFDRQVGLLARYTNVLPLAEALQRMDAGMLPPRATAITFDDGYADNRRNALPILQRHGVTATFFIAAGYLNGGRMFNDTLLETIRRLPAGRLDLRDLGLGQHSISDANSRREAFRSIIREIKWQPCQEHQAVVQAMAKRIGADLPDDLMMTDAQVRELHRAGMGIGGHTLTHPILAQEDEATAAHEIREGRERLQLITGGPVDLFAYPNGKPGQDYGPRDVQLVRKAGFSAAVSTSMGAGGRGQDRFQLPRFMPWSRHPAKFLAQLLRNTRHPVMTT</sequence>
<dbReference type="AlphaFoldDB" id="A0A1V3A2G3"/>
<comment type="subcellular location">
    <subcellularLocation>
        <location evidence="1">Secreted</location>
    </subcellularLocation>
</comment>
<accession>A0A1V3A2G3</accession>
<dbReference type="GO" id="GO:0005975">
    <property type="term" value="P:carbohydrate metabolic process"/>
    <property type="evidence" value="ECO:0007669"/>
    <property type="project" value="InterPro"/>
</dbReference>
<dbReference type="PANTHER" id="PTHR34216:SF3">
    <property type="entry name" value="POLY-BETA-1,6-N-ACETYL-D-GLUCOSAMINE N-DEACETYLASE"/>
    <property type="match status" value="1"/>
</dbReference>
<proteinExistence type="predicted"/>
<gene>
    <name evidence="4" type="ORF">B1A74_00335</name>
</gene>
<evidence type="ECO:0000256" key="1">
    <source>
        <dbReference type="ARBA" id="ARBA00004613"/>
    </source>
</evidence>
<dbReference type="InterPro" id="IPR011330">
    <property type="entry name" value="Glyco_hydro/deAcase_b/a-brl"/>
</dbReference>
<evidence type="ECO:0000259" key="3">
    <source>
        <dbReference type="PROSITE" id="PS51677"/>
    </source>
</evidence>
<dbReference type="InterPro" id="IPR051398">
    <property type="entry name" value="Polysacch_Deacetylase"/>
</dbReference>
<dbReference type="Pfam" id="PF01522">
    <property type="entry name" value="Polysacc_deac_1"/>
    <property type="match status" value="1"/>
</dbReference>
<dbReference type="Gene3D" id="3.20.20.370">
    <property type="entry name" value="Glycoside hydrolase/deacetylase"/>
    <property type="match status" value="1"/>
</dbReference>
<dbReference type="GO" id="GO:0005576">
    <property type="term" value="C:extracellular region"/>
    <property type="evidence" value="ECO:0007669"/>
    <property type="project" value="UniProtKB-SubCell"/>
</dbReference>
<evidence type="ECO:0000313" key="4">
    <source>
        <dbReference type="EMBL" id="OOC11525.1"/>
    </source>
</evidence>
<dbReference type="CDD" id="cd10918">
    <property type="entry name" value="CE4_NodB_like_5s_6s"/>
    <property type="match status" value="1"/>
</dbReference>
<dbReference type="SUPFAM" id="SSF88713">
    <property type="entry name" value="Glycoside hydrolase/deacetylase"/>
    <property type="match status" value="1"/>
</dbReference>
<protein>
    <submittedName>
        <fullName evidence="4">Polysaccharide deacetylase</fullName>
    </submittedName>
</protein>
<dbReference type="STRING" id="252474.B1A74_00335"/>